<protein>
    <submittedName>
        <fullName evidence="8">DNA invertase</fullName>
    </submittedName>
</protein>
<dbReference type="PANTHER" id="PTHR30461:SF2">
    <property type="entry name" value="SERINE RECOMBINASE PINE-RELATED"/>
    <property type="match status" value="1"/>
</dbReference>
<dbReference type="CDD" id="cd03768">
    <property type="entry name" value="SR_ResInv"/>
    <property type="match status" value="1"/>
</dbReference>
<dbReference type="GO" id="GO:0015074">
    <property type="term" value="P:DNA integration"/>
    <property type="evidence" value="ECO:0007669"/>
    <property type="project" value="UniProtKB-KW"/>
</dbReference>
<gene>
    <name evidence="8" type="ORF">BMONG18_1574</name>
</gene>
<dbReference type="Pfam" id="PF00239">
    <property type="entry name" value="Resolvase"/>
    <property type="match status" value="1"/>
</dbReference>
<dbReference type="SUPFAM" id="SSF53041">
    <property type="entry name" value="Resolvase-like"/>
    <property type="match status" value="1"/>
</dbReference>
<organism evidence="8 9">
    <name type="scientific">Bifidobacterium mongoliense</name>
    <dbReference type="NCBI Taxonomy" id="518643"/>
    <lineage>
        <taxon>Bacteria</taxon>
        <taxon>Bacillati</taxon>
        <taxon>Actinomycetota</taxon>
        <taxon>Actinomycetes</taxon>
        <taxon>Bifidobacteriales</taxon>
        <taxon>Bifidobacteriaceae</taxon>
        <taxon>Bifidobacterium</taxon>
    </lineage>
</organism>
<dbReference type="PROSITE" id="PS00398">
    <property type="entry name" value="RECOMBINASES_2"/>
    <property type="match status" value="1"/>
</dbReference>
<dbReference type="InterPro" id="IPR050639">
    <property type="entry name" value="SSR_resolvase"/>
</dbReference>
<dbReference type="RefSeq" id="WP_123645321.1">
    <property type="nucleotide sequence ID" value="NZ_QRAJ01000013.1"/>
</dbReference>
<evidence type="ECO:0000259" key="7">
    <source>
        <dbReference type="PROSITE" id="PS51736"/>
    </source>
</evidence>
<reference evidence="8 9" key="1">
    <citation type="submission" date="2018-07" db="EMBL/GenBank/DDBJ databases">
        <title>The role of parmesan cheese in vectoring bovine microbiota.</title>
        <authorList>
            <person name="Lugli G.A."/>
            <person name="Milani C."/>
        </authorList>
    </citation>
    <scope>NUCLEOTIDE SEQUENCE [LARGE SCALE GENOMIC DNA]</scope>
    <source>
        <strain evidence="8 9">BMONG18</strain>
    </source>
</reference>
<evidence type="ECO:0000256" key="4">
    <source>
        <dbReference type="ARBA" id="ARBA00023172"/>
    </source>
</evidence>
<dbReference type="InterPro" id="IPR006120">
    <property type="entry name" value="Resolvase_HTH_dom"/>
</dbReference>
<keyword evidence="2" id="KW-0229">DNA integration</keyword>
<keyword evidence="4" id="KW-0233">DNA recombination</keyword>
<dbReference type="PROSITE" id="PS51736">
    <property type="entry name" value="RECOMBINASES_3"/>
    <property type="match status" value="1"/>
</dbReference>
<evidence type="ECO:0000256" key="6">
    <source>
        <dbReference type="PROSITE-ProRule" id="PRU10137"/>
    </source>
</evidence>
<dbReference type="PROSITE" id="PS00397">
    <property type="entry name" value="RECOMBINASES_1"/>
    <property type="match status" value="1"/>
</dbReference>
<dbReference type="Pfam" id="PF02796">
    <property type="entry name" value="HTH_7"/>
    <property type="match status" value="1"/>
</dbReference>
<dbReference type="FunFam" id="3.40.50.1390:FF:000001">
    <property type="entry name" value="DNA recombinase"/>
    <property type="match status" value="1"/>
</dbReference>
<dbReference type="SMART" id="SM00857">
    <property type="entry name" value="Resolvase"/>
    <property type="match status" value="1"/>
</dbReference>
<evidence type="ECO:0000313" key="8">
    <source>
        <dbReference type="EMBL" id="ROT86254.1"/>
    </source>
</evidence>
<proteinExistence type="inferred from homology"/>
<dbReference type="SUPFAM" id="SSF46689">
    <property type="entry name" value="Homeodomain-like"/>
    <property type="match status" value="1"/>
</dbReference>
<sequence length="184" mass="20669">MIIGYARVSTLEQNERLQTDALTKAGCERLFADHASGAKAHRPELDRMLDTIRKGDTLVVWKLDRLGRSVQNLVDLMNLLQVKGVGFRSLTENMDTTTPGGVLVFNVFAAMAQFERDLIRERTNAGLQAARARGHLGGRPSKLSGKQRERIRELYQGRTLTVQEIANQYHVSRQTIYSVMKLTG</sequence>
<accession>A0A423UC24</accession>
<feature type="domain" description="Resolvase/invertase-type recombinase catalytic" evidence="7">
    <location>
        <begin position="1"/>
        <end position="134"/>
    </location>
</feature>
<name>A0A423UC24_9BIFI</name>
<dbReference type="InterPro" id="IPR036162">
    <property type="entry name" value="Resolvase-like_N_sf"/>
</dbReference>
<dbReference type="GO" id="GO:0003677">
    <property type="term" value="F:DNA binding"/>
    <property type="evidence" value="ECO:0007669"/>
    <property type="project" value="UniProtKB-KW"/>
</dbReference>
<dbReference type="PANTHER" id="PTHR30461">
    <property type="entry name" value="DNA-INVERTASE FROM LAMBDOID PROPHAGE"/>
    <property type="match status" value="1"/>
</dbReference>
<dbReference type="GO" id="GO:0000150">
    <property type="term" value="F:DNA strand exchange activity"/>
    <property type="evidence" value="ECO:0007669"/>
    <property type="project" value="InterPro"/>
</dbReference>
<dbReference type="InterPro" id="IPR009057">
    <property type="entry name" value="Homeodomain-like_sf"/>
</dbReference>
<evidence type="ECO:0000256" key="2">
    <source>
        <dbReference type="ARBA" id="ARBA00022908"/>
    </source>
</evidence>
<dbReference type="Proteomes" id="UP000285266">
    <property type="component" value="Unassembled WGS sequence"/>
</dbReference>
<dbReference type="AlphaFoldDB" id="A0A423UC24"/>
<dbReference type="InterPro" id="IPR006118">
    <property type="entry name" value="Recombinase_CS"/>
</dbReference>
<evidence type="ECO:0000256" key="5">
    <source>
        <dbReference type="PIRSR" id="PIRSR606118-50"/>
    </source>
</evidence>
<comment type="similarity">
    <text evidence="1">Belongs to the site-specific recombinase resolvase family.</text>
</comment>
<comment type="caution">
    <text evidence="8">The sequence shown here is derived from an EMBL/GenBank/DDBJ whole genome shotgun (WGS) entry which is preliminary data.</text>
</comment>
<dbReference type="Gene3D" id="3.40.50.1390">
    <property type="entry name" value="Resolvase, N-terminal catalytic domain"/>
    <property type="match status" value="1"/>
</dbReference>
<evidence type="ECO:0000256" key="1">
    <source>
        <dbReference type="ARBA" id="ARBA00009913"/>
    </source>
</evidence>
<keyword evidence="3" id="KW-0238">DNA-binding</keyword>
<evidence type="ECO:0000256" key="3">
    <source>
        <dbReference type="ARBA" id="ARBA00023125"/>
    </source>
</evidence>
<feature type="active site" description="O-(5'-phospho-DNA)-serine intermediate" evidence="5 6">
    <location>
        <position position="9"/>
    </location>
</feature>
<dbReference type="Gene3D" id="1.10.10.60">
    <property type="entry name" value="Homeodomain-like"/>
    <property type="match status" value="1"/>
</dbReference>
<dbReference type="CDD" id="cd00569">
    <property type="entry name" value="HTH_Hin_like"/>
    <property type="match status" value="1"/>
</dbReference>
<evidence type="ECO:0000313" key="9">
    <source>
        <dbReference type="Proteomes" id="UP000285266"/>
    </source>
</evidence>
<dbReference type="EMBL" id="QRAJ01000013">
    <property type="protein sequence ID" value="ROT86254.1"/>
    <property type="molecule type" value="Genomic_DNA"/>
</dbReference>
<dbReference type="InterPro" id="IPR006119">
    <property type="entry name" value="Resolv_N"/>
</dbReference>